<dbReference type="EnsemblPlants" id="AET7Gv20269300.13">
    <property type="protein sequence ID" value="AET7Gv20269300.13"/>
    <property type="gene ID" value="AET7Gv20269300"/>
</dbReference>
<accession>A0A453QPN4</accession>
<protein>
    <recommendedName>
        <fullName evidence="2">RecA family profile 1 domain-containing protein</fullName>
    </recommendedName>
</protein>
<name>A0A453QPN4_AEGTS</name>
<dbReference type="PANTHER" id="PTHR32472">
    <property type="entry name" value="DNA REPAIR PROTEIN RADA"/>
    <property type="match status" value="1"/>
</dbReference>
<reference evidence="3" key="4">
    <citation type="submission" date="2019-03" db="UniProtKB">
        <authorList>
            <consortium name="EnsemblPlants"/>
        </authorList>
    </citation>
    <scope>IDENTIFICATION</scope>
</reference>
<reference evidence="3" key="5">
    <citation type="journal article" date="2021" name="G3 (Bethesda)">
        <title>Aegilops tauschii genome assembly Aet v5.0 features greater sequence contiguity and improved annotation.</title>
        <authorList>
            <person name="Wang L."/>
            <person name="Zhu T."/>
            <person name="Rodriguez J.C."/>
            <person name="Deal K.R."/>
            <person name="Dubcovsky J."/>
            <person name="McGuire P.E."/>
            <person name="Lux T."/>
            <person name="Spannagl M."/>
            <person name="Mayer K.F.X."/>
            <person name="Baldrich P."/>
            <person name="Meyers B.C."/>
            <person name="Huo N."/>
            <person name="Gu Y.Q."/>
            <person name="Zhou H."/>
            <person name="Devos K.M."/>
            <person name="Bennetzen J.L."/>
            <person name="Unver T."/>
            <person name="Budak H."/>
            <person name="Gulick P.J."/>
            <person name="Galiba G."/>
            <person name="Kalapos B."/>
            <person name="Nelson D.R."/>
            <person name="Li P."/>
            <person name="You F.M."/>
            <person name="Luo M.C."/>
            <person name="Dvorak J."/>
        </authorList>
    </citation>
    <scope>NUCLEOTIDE SEQUENCE [LARGE SCALE GENOMIC DNA]</scope>
    <source>
        <strain evidence="3">cv. AL8/78</strain>
    </source>
</reference>
<feature type="transmembrane region" description="Helical" evidence="1">
    <location>
        <begin position="143"/>
        <end position="168"/>
    </location>
</feature>
<dbReference type="GO" id="GO:0000725">
    <property type="term" value="P:recombinational repair"/>
    <property type="evidence" value="ECO:0007669"/>
    <property type="project" value="TreeGrafter"/>
</dbReference>
<dbReference type="InterPro" id="IPR027417">
    <property type="entry name" value="P-loop_NTPase"/>
</dbReference>
<dbReference type="GO" id="GO:0140664">
    <property type="term" value="F:ATP-dependent DNA damage sensor activity"/>
    <property type="evidence" value="ECO:0007669"/>
    <property type="project" value="InterPro"/>
</dbReference>
<dbReference type="SUPFAM" id="SSF52540">
    <property type="entry name" value="P-loop containing nucleoside triphosphate hydrolases"/>
    <property type="match status" value="1"/>
</dbReference>
<dbReference type="InterPro" id="IPR020588">
    <property type="entry name" value="RecA_ATP-bd"/>
</dbReference>
<feature type="domain" description="RecA family profile 1" evidence="2">
    <location>
        <begin position="1"/>
        <end position="78"/>
    </location>
</feature>
<evidence type="ECO:0000259" key="2">
    <source>
        <dbReference type="PROSITE" id="PS50162"/>
    </source>
</evidence>
<proteinExistence type="predicted"/>
<dbReference type="GO" id="GO:0005524">
    <property type="term" value="F:ATP binding"/>
    <property type="evidence" value="ECO:0007669"/>
    <property type="project" value="InterPro"/>
</dbReference>
<dbReference type="AlphaFoldDB" id="A0A453QPN4"/>
<evidence type="ECO:0000256" key="1">
    <source>
        <dbReference type="SAM" id="Phobius"/>
    </source>
</evidence>
<evidence type="ECO:0000313" key="4">
    <source>
        <dbReference type="Proteomes" id="UP000015105"/>
    </source>
</evidence>
<sequence>MSIKSKDLYLYSSTDIEDILDKIQPLSPKALVVDSIQTVYLSAFAGSAGNQVQVKECTSALLSFAKMTNIPVFLIGHVTKTGDIAGPRVLEHIVDVVLYMEGERCLSHRLLRSAKNRFGSTDEVYGITPPPHPPTHILVECNAFLILLYCIESIYVGFICPVILKVLLSVLP</sequence>
<keyword evidence="1" id="KW-0812">Transmembrane</keyword>
<dbReference type="Gramene" id="AET7Gv20269300.13">
    <property type="protein sequence ID" value="AET7Gv20269300.13"/>
    <property type="gene ID" value="AET7Gv20269300"/>
</dbReference>
<keyword evidence="1" id="KW-1133">Transmembrane helix</keyword>
<dbReference type="PROSITE" id="PS50162">
    <property type="entry name" value="RECA_2"/>
    <property type="match status" value="1"/>
</dbReference>
<keyword evidence="1" id="KW-0472">Membrane</keyword>
<dbReference type="GO" id="GO:0003677">
    <property type="term" value="F:DNA binding"/>
    <property type="evidence" value="ECO:0007669"/>
    <property type="project" value="InterPro"/>
</dbReference>
<reference evidence="4" key="2">
    <citation type="journal article" date="2017" name="Nat. Plants">
        <title>The Aegilops tauschii genome reveals multiple impacts of transposons.</title>
        <authorList>
            <person name="Zhao G."/>
            <person name="Zou C."/>
            <person name="Li K."/>
            <person name="Wang K."/>
            <person name="Li T."/>
            <person name="Gao L."/>
            <person name="Zhang X."/>
            <person name="Wang H."/>
            <person name="Yang Z."/>
            <person name="Liu X."/>
            <person name="Jiang W."/>
            <person name="Mao L."/>
            <person name="Kong X."/>
            <person name="Jiao Y."/>
            <person name="Jia J."/>
        </authorList>
    </citation>
    <scope>NUCLEOTIDE SEQUENCE [LARGE SCALE GENOMIC DNA]</scope>
    <source>
        <strain evidence="4">cv. AL8/78</strain>
    </source>
</reference>
<keyword evidence="4" id="KW-1185">Reference proteome</keyword>
<evidence type="ECO:0000313" key="3">
    <source>
        <dbReference type="EnsemblPlants" id="AET7Gv20269300.13"/>
    </source>
</evidence>
<dbReference type="Proteomes" id="UP000015105">
    <property type="component" value="Chromosome 7D"/>
</dbReference>
<organism evidence="3 4">
    <name type="scientific">Aegilops tauschii subsp. strangulata</name>
    <name type="common">Goatgrass</name>
    <dbReference type="NCBI Taxonomy" id="200361"/>
    <lineage>
        <taxon>Eukaryota</taxon>
        <taxon>Viridiplantae</taxon>
        <taxon>Streptophyta</taxon>
        <taxon>Embryophyta</taxon>
        <taxon>Tracheophyta</taxon>
        <taxon>Spermatophyta</taxon>
        <taxon>Magnoliopsida</taxon>
        <taxon>Liliopsida</taxon>
        <taxon>Poales</taxon>
        <taxon>Poaceae</taxon>
        <taxon>BOP clade</taxon>
        <taxon>Pooideae</taxon>
        <taxon>Triticodae</taxon>
        <taxon>Triticeae</taxon>
        <taxon>Triticinae</taxon>
        <taxon>Aegilops</taxon>
    </lineage>
</organism>
<dbReference type="Gene3D" id="3.40.50.300">
    <property type="entry name" value="P-loop containing nucleotide triphosphate hydrolases"/>
    <property type="match status" value="1"/>
</dbReference>
<reference evidence="3" key="3">
    <citation type="journal article" date="2017" name="Nature">
        <title>Genome sequence of the progenitor of the wheat D genome Aegilops tauschii.</title>
        <authorList>
            <person name="Luo M.C."/>
            <person name="Gu Y.Q."/>
            <person name="Puiu D."/>
            <person name="Wang H."/>
            <person name="Twardziok S.O."/>
            <person name="Deal K.R."/>
            <person name="Huo N."/>
            <person name="Zhu T."/>
            <person name="Wang L."/>
            <person name="Wang Y."/>
            <person name="McGuire P.E."/>
            <person name="Liu S."/>
            <person name="Long H."/>
            <person name="Ramasamy R.K."/>
            <person name="Rodriguez J.C."/>
            <person name="Van S.L."/>
            <person name="Yuan L."/>
            <person name="Wang Z."/>
            <person name="Xia Z."/>
            <person name="Xiao L."/>
            <person name="Anderson O.D."/>
            <person name="Ouyang S."/>
            <person name="Liang Y."/>
            <person name="Zimin A.V."/>
            <person name="Pertea G."/>
            <person name="Qi P."/>
            <person name="Bennetzen J.L."/>
            <person name="Dai X."/>
            <person name="Dawson M.W."/>
            <person name="Muller H.G."/>
            <person name="Kugler K."/>
            <person name="Rivarola-Duarte L."/>
            <person name="Spannagl M."/>
            <person name="Mayer K.F.X."/>
            <person name="Lu F.H."/>
            <person name="Bevan M.W."/>
            <person name="Leroy P."/>
            <person name="Li P."/>
            <person name="You F.M."/>
            <person name="Sun Q."/>
            <person name="Liu Z."/>
            <person name="Lyons E."/>
            <person name="Wicker T."/>
            <person name="Salzberg S.L."/>
            <person name="Devos K.M."/>
            <person name="Dvorak J."/>
        </authorList>
    </citation>
    <scope>NUCLEOTIDE SEQUENCE [LARGE SCALE GENOMIC DNA]</scope>
    <source>
        <strain evidence="3">cv. AL8/78</strain>
    </source>
</reference>
<dbReference type="PRINTS" id="PR01874">
    <property type="entry name" value="DNAREPAIRADA"/>
</dbReference>
<reference evidence="4" key="1">
    <citation type="journal article" date="2014" name="Science">
        <title>Ancient hybridizations among the ancestral genomes of bread wheat.</title>
        <authorList>
            <consortium name="International Wheat Genome Sequencing Consortium,"/>
            <person name="Marcussen T."/>
            <person name="Sandve S.R."/>
            <person name="Heier L."/>
            <person name="Spannagl M."/>
            <person name="Pfeifer M."/>
            <person name="Jakobsen K.S."/>
            <person name="Wulff B.B."/>
            <person name="Steuernagel B."/>
            <person name="Mayer K.F."/>
            <person name="Olsen O.A."/>
        </authorList>
    </citation>
    <scope>NUCLEOTIDE SEQUENCE [LARGE SCALE GENOMIC DNA]</scope>
    <source>
        <strain evidence="4">cv. AL8/78</strain>
    </source>
</reference>
<dbReference type="PANTHER" id="PTHR32472:SF10">
    <property type="entry name" value="DNA REPAIR PROTEIN RADA-LIKE PROTEIN"/>
    <property type="match status" value="1"/>
</dbReference>